<protein>
    <recommendedName>
        <fullName evidence="3">SAP domain-containing protein</fullName>
    </recommendedName>
</protein>
<proteinExistence type="predicted"/>
<dbReference type="AlphaFoldDB" id="A0A0C3IWW7"/>
<name>A0A0C3IWW7_PISTI</name>
<dbReference type="HOGENOM" id="CLU_164457_0_0_1"/>
<evidence type="ECO:0000313" key="1">
    <source>
        <dbReference type="EMBL" id="KIO01313.1"/>
    </source>
</evidence>
<keyword evidence="2" id="KW-1185">Reference proteome</keyword>
<organism evidence="1 2">
    <name type="scientific">Pisolithus tinctorius Marx 270</name>
    <dbReference type="NCBI Taxonomy" id="870435"/>
    <lineage>
        <taxon>Eukaryota</taxon>
        <taxon>Fungi</taxon>
        <taxon>Dikarya</taxon>
        <taxon>Basidiomycota</taxon>
        <taxon>Agaricomycotina</taxon>
        <taxon>Agaricomycetes</taxon>
        <taxon>Agaricomycetidae</taxon>
        <taxon>Boletales</taxon>
        <taxon>Sclerodermatineae</taxon>
        <taxon>Pisolithaceae</taxon>
        <taxon>Pisolithus</taxon>
    </lineage>
</organism>
<dbReference type="EMBL" id="KN831989">
    <property type="protein sequence ID" value="KIO01313.1"/>
    <property type="molecule type" value="Genomic_DNA"/>
</dbReference>
<reference evidence="2" key="2">
    <citation type="submission" date="2015-01" db="EMBL/GenBank/DDBJ databases">
        <title>Evolutionary Origins and Diversification of the Mycorrhizal Mutualists.</title>
        <authorList>
            <consortium name="DOE Joint Genome Institute"/>
            <consortium name="Mycorrhizal Genomics Consortium"/>
            <person name="Kohler A."/>
            <person name="Kuo A."/>
            <person name="Nagy L.G."/>
            <person name="Floudas D."/>
            <person name="Copeland A."/>
            <person name="Barry K.W."/>
            <person name="Cichocki N."/>
            <person name="Veneault-Fourrey C."/>
            <person name="LaButti K."/>
            <person name="Lindquist E.A."/>
            <person name="Lipzen A."/>
            <person name="Lundell T."/>
            <person name="Morin E."/>
            <person name="Murat C."/>
            <person name="Riley R."/>
            <person name="Ohm R."/>
            <person name="Sun H."/>
            <person name="Tunlid A."/>
            <person name="Henrissat B."/>
            <person name="Grigoriev I.V."/>
            <person name="Hibbett D.S."/>
            <person name="Martin F."/>
        </authorList>
    </citation>
    <scope>NUCLEOTIDE SEQUENCE [LARGE SCALE GENOMIC DNA]</scope>
    <source>
        <strain evidence="2">Marx 270</strain>
    </source>
</reference>
<evidence type="ECO:0000313" key="2">
    <source>
        <dbReference type="Proteomes" id="UP000054217"/>
    </source>
</evidence>
<dbReference type="Proteomes" id="UP000054217">
    <property type="component" value="Unassembled WGS sequence"/>
</dbReference>
<feature type="non-terminal residue" evidence="1">
    <location>
        <position position="123"/>
    </location>
</feature>
<evidence type="ECO:0008006" key="3">
    <source>
        <dbReference type="Google" id="ProtNLM"/>
    </source>
</evidence>
<sequence>KKKRKKSQARNIDAHWLTSAEDVQEWEAQDEVREERKQRKAELAAWKAAKQADRGAQQALQGNNIQFSSALSQKSKDVLIDIAHCLTIETMGTKAELLKAIQNHFNAHQHLKADAHFEGLFNT</sequence>
<dbReference type="InParanoid" id="A0A0C3IWW7"/>
<gene>
    <name evidence="1" type="ORF">M404DRAFT_77289</name>
</gene>
<reference evidence="1 2" key="1">
    <citation type="submission" date="2014-04" db="EMBL/GenBank/DDBJ databases">
        <authorList>
            <consortium name="DOE Joint Genome Institute"/>
            <person name="Kuo A."/>
            <person name="Kohler A."/>
            <person name="Costa M.D."/>
            <person name="Nagy L.G."/>
            <person name="Floudas D."/>
            <person name="Copeland A."/>
            <person name="Barry K.W."/>
            <person name="Cichocki N."/>
            <person name="Veneault-Fourrey C."/>
            <person name="LaButti K."/>
            <person name="Lindquist E.A."/>
            <person name="Lipzen A."/>
            <person name="Lundell T."/>
            <person name="Morin E."/>
            <person name="Murat C."/>
            <person name="Sun H."/>
            <person name="Tunlid A."/>
            <person name="Henrissat B."/>
            <person name="Grigoriev I.V."/>
            <person name="Hibbett D.S."/>
            <person name="Martin F."/>
            <person name="Nordberg H.P."/>
            <person name="Cantor M.N."/>
            <person name="Hua S.X."/>
        </authorList>
    </citation>
    <scope>NUCLEOTIDE SEQUENCE [LARGE SCALE GENOMIC DNA]</scope>
    <source>
        <strain evidence="1 2">Marx 270</strain>
    </source>
</reference>
<accession>A0A0C3IWW7</accession>
<feature type="non-terminal residue" evidence="1">
    <location>
        <position position="1"/>
    </location>
</feature>
<dbReference type="OrthoDB" id="5569309at2759"/>